<sequence>MVREFFCSRTKTKKFSDHVLRSYARQNLRTKKRAR</sequence>
<gene>
    <name evidence="1" type="ORF">NY149_01690</name>
</gene>
<organism evidence="1 2">
    <name type="scientific">Porphyromonas gingivalis</name>
    <name type="common">Bacteroides gingivalis</name>
    <dbReference type="NCBI Taxonomy" id="837"/>
    <lineage>
        <taxon>Bacteria</taxon>
        <taxon>Pseudomonadati</taxon>
        <taxon>Bacteroidota</taxon>
        <taxon>Bacteroidia</taxon>
        <taxon>Bacteroidales</taxon>
        <taxon>Porphyromonadaceae</taxon>
        <taxon>Porphyromonas</taxon>
    </lineage>
</organism>
<accession>A0AAF0BEQ1</accession>
<protein>
    <submittedName>
        <fullName evidence="1">DUF1661 domain-containing protein</fullName>
    </submittedName>
</protein>
<proteinExistence type="predicted"/>
<dbReference type="EMBL" id="CP116613">
    <property type="protein sequence ID" value="WCG00113.1"/>
    <property type="molecule type" value="Genomic_DNA"/>
</dbReference>
<dbReference type="InterPro" id="IPR012456">
    <property type="entry name" value="DUF1661"/>
</dbReference>
<dbReference type="Proteomes" id="UP001179540">
    <property type="component" value="Chromosome"/>
</dbReference>
<dbReference type="RefSeq" id="WP_271913825.1">
    <property type="nucleotide sequence ID" value="NZ_CP116613.1"/>
</dbReference>
<reference evidence="1" key="1">
    <citation type="submission" date="2023-01" db="EMBL/GenBank/DDBJ databases">
        <title>Phages are important unrecognized players in the ecology of the oral pathogen Porphyromonas gingivalis.</title>
        <authorList>
            <person name="Matrishin C.B."/>
            <person name="Kauffman K.M."/>
        </authorList>
    </citation>
    <scope>NUCLEOTIDE SEQUENCE</scope>
    <source>
        <strain evidence="1">HG1691old</strain>
    </source>
</reference>
<name>A0AAF0BEQ1_PORGN</name>
<evidence type="ECO:0000313" key="1">
    <source>
        <dbReference type="EMBL" id="WCG00113.1"/>
    </source>
</evidence>
<evidence type="ECO:0000313" key="2">
    <source>
        <dbReference type="Proteomes" id="UP001179540"/>
    </source>
</evidence>
<dbReference type="AlphaFoldDB" id="A0AAF0BEQ1"/>
<dbReference type="Pfam" id="PF07877">
    <property type="entry name" value="DUF1661"/>
    <property type="match status" value="1"/>
</dbReference>